<dbReference type="AlphaFoldDB" id="A0A7W8BI20"/>
<evidence type="ECO:0000313" key="2">
    <source>
        <dbReference type="EMBL" id="MBB5123789.1"/>
    </source>
</evidence>
<evidence type="ECO:0000256" key="1">
    <source>
        <dbReference type="SAM" id="MobiDB-lite"/>
    </source>
</evidence>
<organism evidence="2 3">
    <name type="scientific">Streptomyces griseoloalbus</name>
    <dbReference type="NCBI Taxonomy" id="67303"/>
    <lineage>
        <taxon>Bacteria</taxon>
        <taxon>Bacillati</taxon>
        <taxon>Actinomycetota</taxon>
        <taxon>Actinomycetes</taxon>
        <taxon>Kitasatosporales</taxon>
        <taxon>Streptomycetaceae</taxon>
        <taxon>Streptomyces</taxon>
    </lineage>
</organism>
<keyword evidence="3" id="KW-1185">Reference proteome</keyword>
<protein>
    <submittedName>
        <fullName evidence="2">Uncharacterized protein</fullName>
    </submittedName>
</protein>
<name>A0A7W8BI20_9ACTN</name>
<evidence type="ECO:0000313" key="3">
    <source>
        <dbReference type="Proteomes" id="UP000568022"/>
    </source>
</evidence>
<proteinExistence type="predicted"/>
<reference evidence="2 3" key="1">
    <citation type="submission" date="2020-08" db="EMBL/GenBank/DDBJ databases">
        <title>Genomic Encyclopedia of Type Strains, Phase III (KMG-III): the genomes of soil and plant-associated and newly described type strains.</title>
        <authorList>
            <person name="Whitman W."/>
        </authorList>
    </citation>
    <scope>NUCLEOTIDE SEQUENCE [LARGE SCALE GENOMIC DNA]</scope>
    <source>
        <strain evidence="2 3">CECT 3226</strain>
    </source>
</reference>
<gene>
    <name evidence="2" type="ORF">FHS32_000501</name>
</gene>
<sequence>MFSARISAPPGVVDWRSEYQSLTHERVTCPNTILGALARFLAGFGPDVGAFDFAVTADDACMRSADGRPSACHRVRRSVIPSHSRTAPPCRTIHRVPGSASAPTGNASPGRDQRAAPPHRVPPSLS</sequence>
<dbReference type="EMBL" id="JACHJE010000001">
    <property type="protein sequence ID" value="MBB5123789.1"/>
    <property type="molecule type" value="Genomic_DNA"/>
</dbReference>
<comment type="caution">
    <text evidence="2">The sequence shown here is derived from an EMBL/GenBank/DDBJ whole genome shotgun (WGS) entry which is preliminary data.</text>
</comment>
<accession>A0A7W8BI20</accession>
<feature type="region of interest" description="Disordered" evidence="1">
    <location>
        <begin position="82"/>
        <end position="126"/>
    </location>
</feature>
<dbReference type="Proteomes" id="UP000568022">
    <property type="component" value="Unassembled WGS sequence"/>
</dbReference>